<evidence type="ECO:0000256" key="2">
    <source>
        <dbReference type="SAM" id="Phobius"/>
    </source>
</evidence>
<dbReference type="PANTHER" id="PTHR21113">
    <property type="entry name" value="AGAP001705-PA"/>
    <property type="match status" value="1"/>
</dbReference>
<keyword evidence="2" id="KW-0472">Membrane</keyword>
<evidence type="ECO:0000313" key="5">
    <source>
        <dbReference type="Proteomes" id="UP000078200"/>
    </source>
</evidence>
<dbReference type="PANTHER" id="PTHR21113:SF4">
    <property type="entry name" value="CHITIN-BINDING TYPE-4 DOMAIN-CONTAINING PROTEIN"/>
    <property type="match status" value="1"/>
</dbReference>
<accession>A0A1A9UN45</accession>
<evidence type="ECO:0000313" key="4">
    <source>
        <dbReference type="EnsemblMetazoa" id="GAUT010059-PA"/>
    </source>
</evidence>
<feature type="domain" description="Chitin-binding type-4" evidence="3">
    <location>
        <begin position="32"/>
        <end position="224"/>
    </location>
</feature>
<keyword evidence="5" id="KW-1185">Reference proteome</keyword>
<feature type="transmembrane region" description="Helical" evidence="2">
    <location>
        <begin position="12"/>
        <end position="33"/>
    </location>
</feature>
<dbReference type="STRING" id="7395.A0A1A9UN45"/>
<protein>
    <recommendedName>
        <fullName evidence="3">Chitin-binding type-4 domain-containing protein</fullName>
    </recommendedName>
</protein>
<dbReference type="EnsemblMetazoa" id="GAUT010059-RA">
    <property type="protein sequence ID" value="GAUT010059-PA"/>
    <property type="gene ID" value="GAUT010059"/>
</dbReference>
<reference evidence="4" key="1">
    <citation type="submission" date="2020-05" db="UniProtKB">
        <authorList>
            <consortium name="EnsemblMetazoa"/>
        </authorList>
    </citation>
    <scope>IDENTIFICATION</scope>
    <source>
        <strain evidence="4">TTRI</strain>
    </source>
</reference>
<organism evidence="4 5">
    <name type="scientific">Glossina austeni</name>
    <name type="common">Savannah tsetse fly</name>
    <dbReference type="NCBI Taxonomy" id="7395"/>
    <lineage>
        <taxon>Eukaryota</taxon>
        <taxon>Metazoa</taxon>
        <taxon>Ecdysozoa</taxon>
        <taxon>Arthropoda</taxon>
        <taxon>Hexapoda</taxon>
        <taxon>Insecta</taxon>
        <taxon>Pterygota</taxon>
        <taxon>Neoptera</taxon>
        <taxon>Endopterygota</taxon>
        <taxon>Diptera</taxon>
        <taxon>Brachycera</taxon>
        <taxon>Muscomorpha</taxon>
        <taxon>Hippoboscoidea</taxon>
        <taxon>Glossinidae</taxon>
        <taxon>Glossina</taxon>
    </lineage>
</organism>
<name>A0A1A9UN45_GLOAU</name>
<dbReference type="VEuPathDB" id="VectorBase:GAUT010059"/>
<dbReference type="InterPro" id="IPR004302">
    <property type="entry name" value="Cellulose/chitin-bd_N"/>
</dbReference>
<feature type="transmembrane region" description="Helical" evidence="2">
    <location>
        <begin position="270"/>
        <end position="293"/>
    </location>
</feature>
<keyword evidence="2" id="KW-1133">Transmembrane helix</keyword>
<dbReference type="Proteomes" id="UP000078200">
    <property type="component" value="Unassembled WGS sequence"/>
</dbReference>
<evidence type="ECO:0000259" key="3">
    <source>
        <dbReference type="Pfam" id="PF03067"/>
    </source>
</evidence>
<feature type="region of interest" description="Disordered" evidence="1">
    <location>
        <begin position="241"/>
        <end position="261"/>
    </location>
</feature>
<evidence type="ECO:0000256" key="1">
    <source>
        <dbReference type="SAM" id="MobiDB-lite"/>
    </source>
</evidence>
<dbReference type="Pfam" id="PF03067">
    <property type="entry name" value="LPMO_10"/>
    <property type="match status" value="1"/>
</dbReference>
<keyword evidence="2" id="KW-0812">Transmembrane</keyword>
<sequence length="381" mass="43270">MTGTNGIGAQMLLRVVLLILAVFGYVPWCWGHGRLIEPPSRSSAWRYGFNTPPDYNDHELYCGGFTRQWKRNDGKCGECGDAWDMPRPRPHEYGGQWGQGVVVRRYFPASEITIRVELTASHMGYFEFRICPDPNAKQECLDRNLLTILSGAPAQHSPGDMKTRFYPRNGSRIYEMKALLPDMKCNQCVLQWRYVAGNNWGMCPDGNGAVGCGPQEEFRSCSDIALSEHVSIPKRPLRPTIRTTARPKGPLTNDTISPEEKPQESESFNYAALLLVLLIVFLVLCSFVIWYLYRNERARVDLWKQRLINRLCKKKLIADHPSRLKMCPSIPSTITTSNLCDSLKSPTRFNKDCAEITPVPPPRLKRQARIKEMLSEESSVA</sequence>
<dbReference type="AlphaFoldDB" id="A0A1A9UN45"/>
<proteinExistence type="predicted"/>